<evidence type="ECO:0000313" key="2">
    <source>
        <dbReference type="EMBL" id="OXV10204.1"/>
    </source>
</evidence>
<organism evidence="2 3">
    <name type="scientific">Elaphomyces granulatus</name>
    <dbReference type="NCBI Taxonomy" id="519963"/>
    <lineage>
        <taxon>Eukaryota</taxon>
        <taxon>Fungi</taxon>
        <taxon>Dikarya</taxon>
        <taxon>Ascomycota</taxon>
        <taxon>Pezizomycotina</taxon>
        <taxon>Eurotiomycetes</taxon>
        <taxon>Eurotiomycetidae</taxon>
        <taxon>Eurotiales</taxon>
        <taxon>Elaphomycetaceae</taxon>
        <taxon>Elaphomyces</taxon>
    </lineage>
</organism>
<dbReference type="Proteomes" id="UP000243515">
    <property type="component" value="Unassembled WGS sequence"/>
</dbReference>
<reference evidence="2 3" key="1">
    <citation type="journal article" date="2015" name="Environ. Microbiol.">
        <title>Metagenome sequence of Elaphomyces granulatus from sporocarp tissue reveals Ascomycota ectomycorrhizal fingerprints of genome expansion and a Proteobacteria-rich microbiome.</title>
        <authorList>
            <person name="Quandt C.A."/>
            <person name="Kohler A."/>
            <person name="Hesse C.N."/>
            <person name="Sharpton T.J."/>
            <person name="Martin F."/>
            <person name="Spatafora J.W."/>
        </authorList>
    </citation>
    <scope>NUCLEOTIDE SEQUENCE [LARGE SCALE GENOMIC DNA]</scope>
    <source>
        <strain evidence="2 3">OSC145934</strain>
    </source>
</reference>
<evidence type="ECO:0000256" key="1">
    <source>
        <dbReference type="SAM" id="MobiDB-lite"/>
    </source>
</evidence>
<accession>A0A232M1L3</accession>
<sequence length="399" mass="44912">MGKKKATQRLSATRSPQPSSSDSSTSLFDQEGENTNNNSAINNNNNNDDGHPAEPPPYSISSFVPTSSTISSSSSPQPWARGTSNNNNLLPGDSSFIPSRSQFLARLNYTKYSVPESTLSRDGTTITTYHPAFTSSPEALVRFVREQAALPPLPYIHIVGGQQESCTRPEFDVKLNMLPYFMSSTTTPQQRSQSQSENNIDKNSYCNGWNYLKLVADDEMAFRGKDRESLYPTVQGGLEEWARRFCSETSTLKTFTLTRHISNWNSQYVEGQIRSLIAATGYRKPVTISFPVKYAKIIVHPPRRDENFLTTLFSSILEKKRYDVVRAIWPYASFPPSAEAAIMGRSCAVQTEDAWWEDWRDVLKFAIVRKRKGWVSLDDMMEYKMCPVTPEMPGSPWGA</sequence>
<feature type="compositionally biased region" description="Low complexity" evidence="1">
    <location>
        <begin position="10"/>
        <end position="47"/>
    </location>
</feature>
<name>A0A232M1L3_9EURO</name>
<dbReference type="EMBL" id="NPHW01003060">
    <property type="protein sequence ID" value="OXV10204.1"/>
    <property type="molecule type" value="Genomic_DNA"/>
</dbReference>
<feature type="region of interest" description="Disordered" evidence="1">
    <location>
        <begin position="1"/>
        <end position="93"/>
    </location>
</feature>
<feature type="compositionally biased region" description="Low complexity" evidence="1">
    <location>
        <begin position="59"/>
        <end position="76"/>
    </location>
</feature>
<dbReference type="OrthoDB" id="203796at2759"/>
<keyword evidence="3" id="KW-1185">Reference proteome</keyword>
<dbReference type="AlphaFoldDB" id="A0A232M1L3"/>
<gene>
    <name evidence="2" type="ORF">Egran_02034</name>
</gene>
<evidence type="ECO:0000313" key="3">
    <source>
        <dbReference type="Proteomes" id="UP000243515"/>
    </source>
</evidence>
<protein>
    <submittedName>
        <fullName evidence="2">Uncharacterized protein</fullName>
    </submittedName>
</protein>
<dbReference type="PANTHER" id="PTHR37848:SF1">
    <property type="entry name" value="SUN DOMAIN-CONTAINING PROTEIN"/>
    <property type="match status" value="1"/>
</dbReference>
<comment type="caution">
    <text evidence="2">The sequence shown here is derived from an EMBL/GenBank/DDBJ whole genome shotgun (WGS) entry which is preliminary data.</text>
</comment>
<dbReference type="PANTHER" id="PTHR37848">
    <property type="entry name" value="EXPRESSED PROTEIN"/>
    <property type="match status" value="1"/>
</dbReference>
<proteinExistence type="predicted"/>